<dbReference type="AlphaFoldDB" id="A0A0E9RHH4"/>
<accession>A0A0E9RHH4</accession>
<sequence length="33" mass="3727">MLSNYLTSGNMYRAKSKGPKMNPYGTHMLCQTC</sequence>
<protein>
    <submittedName>
        <fullName evidence="1">Uncharacterized protein</fullName>
    </submittedName>
</protein>
<reference evidence="1" key="1">
    <citation type="submission" date="2014-11" db="EMBL/GenBank/DDBJ databases">
        <authorList>
            <person name="Amaro Gonzalez C."/>
        </authorList>
    </citation>
    <scope>NUCLEOTIDE SEQUENCE</scope>
</reference>
<reference evidence="1" key="2">
    <citation type="journal article" date="2015" name="Fish Shellfish Immunol.">
        <title>Early steps in the European eel (Anguilla anguilla)-Vibrio vulnificus interaction in the gills: Role of the RtxA13 toxin.</title>
        <authorList>
            <person name="Callol A."/>
            <person name="Pajuelo D."/>
            <person name="Ebbesson L."/>
            <person name="Teles M."/>
            <person name="MacKenzie S."/>
            <person name="Amaro C."/>
        </authorList>
    </citation>
    <scope>NUCLEOTIDE SEQUENCE</scope>
</reference>
<organism evidence="1">
    <name type="scientific">Anguilla anguilla</name>
    <name type="common">European freshwater eel</name>
    <name type="synonym">Muraena anguilla</name>
    <dbReference type="NCBI Taxonomy" id="7936"/>
    <lineage>
        <taxon>Eukaryota</taxon>
        <taxon>Metazoa</taxon>
        <taxon>Chordata</taxon>
        <taxon>Craniata</taxon>
        <taxon>Vertebrata</taxon>
        <taxon>Euteleostomi</taxon>
        <taxon>Actinopterygii</taxon>
        <taxon>Neopterygii</taxon>
        <taxon>Teleostei</taxon>
        <taxon>Anguilliformes</taxon>
        <taxon>Anguillidae</taxon>
        <taxon>Anguilla</taxon>
    </lineage>
</organism>
<proteinExistence type="predicted"/>
<evidence type="ECO:0000313" key="1">
    <source>
        <dbReference type="EMBL" id="JAH28616.1"/>
    </source>
</evidence>
<name>A0A0E9RHH4_ANGAN</name>
<dbReference type="EMBL" id="GBXM01079961">
    <property type="protein sequence ID" value="JAH28616.1"/>
    <property type="molecule type" value="Transcribed_RNA"/>
</dbReference>